<dbReference type="GO" id="GO:0003676">
    <property type="term" value="F:nucleic acid binding"/>
    <property type="evidence" value="ECO:0007669"/>
    <property type="project" value="InterPro"/>
</dbReference>
<sequence>MRKQKCSAAGKLKCNIDAAFSEDSNRVGFALLEKAKLVREISDGKNEIPHKFLGRKIYVGLCIRDAAGNFRKAKMMWSNPICKPEIGEVLGLLYAIQWVHELQLTNVDFEMDAKLVVDYFTKGNNNVSENFKMEFSWRQANEVAHTLAREALFLPSSQVFNDVPLSILTLINNEKL</sequence>
<evidence type="ECO:0000313" key="4">
    <source>
        <dbReference type="Proteomes" id="UP000002051"/>
    </source>
</evidence>
<evidence type="ECO:0000313" key="3">
    <source>
        <dbReference type="EnsemblPlants" id="KEH25827"/>
    </source>
</evidence>
<dbReference type="InterPro" id="IPR036397">
    <property type="entry name" value="RNaseH_sf"/>
</dbReference>
<evidence type="ECO:0000259" key="1">
    <source>
        <dbReference type="Pfam" id="PF13456"/>
    </source>
</evidence>
<proteinExistence type="predicted"/>
<evidence type="ECO:0000313" key="2">
    <source>
        <dbReference type="EMBL" id="KEH25827.1"/>
    </source>
</evidence>
<protein>
    <recommendedName>
        <fullName evidence="1">RNase H type-1 domain-containing protein</fullName>
    </recommendedName>
</protein>
<dbReference type="SUPFAM" id="SSF53098">
    <property type="entry name" value="Ribonuclease H-like"/>
    <property type="match status" value="1"/>
</dbReference>
<gene>
    <name evidence="2" type="ordered locus">MTR_6g034915</name>
</gene>
<reference evidence="2 4" key="1">
    <citation type="journal article" date="2011" name="Nature">
        <title>The Medicago genome provides insight into the evolution of rhizobial symbioses.</title>
        <authorList>
            <person name="Young N.D."/>
            <person name="Debelle F."/>
            <person name="Oldroyd G.E."/>
            <person name="Geurts R."/>
            <person name="Cannon S.B."/>
            <person name="Udvardi M.K."/>
            <person name="Benedito V.A."/>
            <person name="Mayer K.F."/>
            <person name="Gouzy J."/>
            <person name="Schoof H."/>
            <person name="Van de Peer Y."/>
            <person name="Proost S."/>
            <person name="Cook D.R."/>
            <person name="Meyers B.C."/>
            <person name="Spannagl M."/>
            <person name="Cheung F."/>
            <person name="De Mita S."/>
            <person name="Krishnakumar V."/>
            <person name="Gundlach H."/>
            <person name="Zhou S."/>
            <person name="Mudge J."/>
            <person name="Bharti A.K."/>
            <person name="Murray J.D."/>
            <person name="Naoumkina M.A."/>
            <person name="Rosen B."/>
            <person name="Silverstein K.A."/>
            <person name="Tang H."/>
            <person name="Rombauts S."/>
            <person name="Zhao P.X."/>
            <person name="Zhou P."/>
            <person name="Barbe V."/>
            <person name="Bardou P."/>
            <person name="Bechner M."/>
            <person name="Bellec A."/>
            <person name="Berger A."/>
            <person name="Berges H."/>
            <person name="Bidwell S."/>
            <person name="Bisseling T."/>
            <person name="Choisne N."/>
            <person name="Couloux A."/>
            <person name="Denny R."/>
            <person name="Deshpande S."/>
            <person name="Dai X."/>
            <person name="Doyle J.J."/>
            <person name="Dudez A.M."/>
            <person name="Farmer A.D."/>
            <person name="Fouteau S."/>
            <person name="Franken C."/>
            <person name="Gibelin C."/>
            <person name="Gish J."/>
            <person name="Goldstein S."/>
            <person name="Gonzalez A.J."/>
            <person name="Green P.J."/>
            <person name="Hallab A."/>
            <person name="Hartog M."/>
            <person name="Hua A."/>
            <person name="Humphray S.J."/>
            <person name="Jeong D.H."/>
            <person name="Jing Y."/>
            <person name="Jocker A."/>
            <person name="Kenton S.M."/>
            <person name="Kim D.J."/>
            <person name="Klee K."/>
            <person name="Lai H."/>
            <person name="Lang C."/>
            <person name="Lin S."/>
            <person name="Macmil S.L."/>
            <person name="Magdelenat G."/>
            <person name="Matthews L."/>
            <person name="McCorrison J."/>
            <person name="Monaghan E.L."/>
            <person name="Mun J.H."/>
            <person name="Najar F.Z."/>
            <person name="Nicholson C."/>
            <person name="Noirot C."/>
            <person name="O'Bleness M."/>
            <person name="Paule C.R."/>
            <person name="Poulain J."/>
            <person name="Prion F."/>
            <person name="Qin B."/>
            <person name="Qu C."/>
            <person name="Retzel E.F."/>
            <person name="Riddle C."/>
            <person name="Sallet E."/>
            <person name="Samain S."/>
            <person name="Samson N."/>
            <person name="Sanders I."/>
            <person name="Saurat O."/>
            <person name="Scarpelli C."/>
            <person name="Schiex T."/>
            <person name="Segurens B."/>
            <person name="Severin A.J."/>
            <person name="Sherrier D.J."/>
            <person name="Shi R."/>
            <person name="Sims S."/>
            <person name="Singer S.R."/>
            <person name="Sinharoy S."/>
            <person name="Sterck L."/>
            <person name="Viollet A."/>
            <person name="Wang B.B."/>
            <person name="Wang K."/>
            <person name="Wang M."/>
            <person name="Wang X."/>
            <person name="Warfsmann J."/>
            <person name="Weissenbach J."/>
            <person name="White D.D."/>
            <person name="White J.D."/>
            <person name="Wiley G.B."/>
            <person name="Wincker P."/>
            <person name="Xing Y."/>
            <person name="Yang L."/>
            <person name="Yao Z."/>
            <person name="Ying F."/>
            <person name="Zhai J."/>
            <person name="Zhou L."/>
            <person name="Zuber A."/>
            <person name="Denarie J."/>
            <person name="Dixon R.A."/>
            <person name="May G.D."/>
            <person name="Schwartz D.C."/>
            <person name="Rogers J."/>
            <person name="Quetier F."/>
            <person name="Town C.D."/>
            <person name="Roe B.A."/>
        </authorList>
    </citation>
    <scope>NUCLEOTIDE SEQUENCE [LARGE SCALE GENOMIC DNA]</scope>
    <source>
        <strain evidence="2">A17</strain>
        <strain evidence="3 4">cv. Jemalong A17</strain>
    </source>
</reference>
<dbReference type="GO" id="GO:0004523">
    <property type="term" value="F:RNA-DNA hybrid ribonuclease activity"/>
    <property type="evidence" value="ECO:0007669"/>
    <property type="project" value="InterPro"/>
</dbReference>
<dbReference type="InterPro" id="IPR012337">
    <property type="entry name" value="RNaseH-like_sf"/>
</dbReference>
<dbReference type="EMBL" id="CM001222">
    <property type="protein sequence ID" value="KEH25827.1"/>
    <property type="molecule type" value="Genomic_DNA"/>
</dbReference>
<dbReference type="AlphaFoldDB" id="A0A072U831"/>
<dbReference type="Pfam" id="PF13456">
    <property type="entry name" value="RVT_3"/>
    <property type="match status" value="1"/>
</dbReference>
<reference evidence="2 4" key="2">
    <citation type="journal article" date="2014" name="BMC Genomics">
        <title>An improved genome release (version Mt4.0) for the model legume Medicago truncatula.</title>
        <authorList>
            <person name="Tang H."/>
            <person name="Krishnakumar V."/>
            <person name="Bidwell S."/>
            <person name="Rosen B."/>
            <person name="Chan A."/>
            <person name="Zhou S."/>
            <person name="Gentzbittel L."/>
            <person name="Childs K.L."/>
            <person name="Yandell M."/>
            <person name="Gundlach H."/>
            <person name="Mayer K.F."/>
            <person name="Schwartz D.C."/>
            <person name="Town C.D."/>
        </authorList>
    </citation>
    <scope>GENOME REANNOTATION</scope>
    <source>
        <strain evidence="2">A17</strain>
        <strain evidence="3 4">cv. Jemalong A17</strain>
    </source>
</reference>
<keyword evidence="4" id="KW-1185">Reference proteome</keyword>
<dbReference type="InterPro" id="IPR002156">
    <property type="entry name" value="RNaseH_domain"/>
</dbReference>
<dbReference type="InterPro" id="IPR052929">
    <property type="entry name" value="RNase_H-like_EbsB-rel"/>
</dbReference>
<dbReference type="EnsemblPlants" id="KEH25827">
    <property type="protein sequence ID" value="KEH25827"/>
    <property type="gene ID" value="MTR_6g034915"/>
</dbReference>
<dbReference type="PANTHER" id="PTHR47074:SF48">
    <property type="entry name" value="POLYNUCLEOTIDYL TRANSFERASE, RIBONUCLEASE H-LIKE SUPERFAMILY PROTEIN"/>
    <property type="match status" value="1"/>
</dbReference>
<dbReference type="Gene3D" id="3.30.420.10">
    <property type="entry name" value="Ribonuclease H-like superfamily/Ribonuclease H"/>
    <property type="match status" value="1"/>
</dbReference>
<dbReference type="Proteomes" id="UP000002051">
    <property type="component" value="Chromosome 6"/>
</dbReference>
<feature type="domain" description="RNase H type-1" evidence="1">
    <location>
        <begin position="59"/>
        <end position="124"/>
    </location>
</feature>
<name>A0A072U831_MEDTR</name>
<dbReference type="HOGENOM" id="CLU_1527449_0_0_1"/>
<accession>A0A072U831</accession>
<dbReference type="PANTHER" id="PTHR47074">
    <property type="entry name" value="BNAC02G40300D PROTEIN"/>
    <property type="match status" value="1"/>
</dbReference>
<organism evidence="2 4">
    <name type="scientific">Medicago truncatula</name>
    <name type="common">Barrel medic</name>
    <name type="synonym">Medicago tribuloides</name>
    <dbReference type="NCBI Taxonomy" id="3880"/>
    <lineage>
        <taxon>Eukaryota</taxon>
        <taxon>Viridiplantae</taxon>
        <taxon>Streptophyta</taxon>
        <taxon>Embryophyta</taxon>
        <taxon>Tracheophyta</taxon>
        <taxon>Spermatophyta</taxon>
        <taxon>Magnoliopsida</taxon>
        <taxon>eudicotyledons</taxon>
        <taxon>Gunneridae</taxon>
        <taxon>Pentapetalae</taxon>
        <taxon>rosids</taxon>
        <taxon>fabids</taxon>
        <taxon>Fabales</taxon>
        <taxon>Fabaceae</taxon>
        <taxon>Papilionoideae</taxon>
        <taxon>50 kb inversion clade</taxon>
        <taxon>NPAAA clade</taxon>
        <taxon>Hologalegina</taxon>
        <taxon>IRL clade</taxon>
        <taxon>Trifolieae</taxon>
        <taxon>Medicago</taxon>
    </lineage>
</organism>
<reference evidence="3" key="3">
    <citation type="submission" date="2015-04" db="UniProtKB">
        <authorList>
            <consortium name="EnsemblPlants"/>
        </authorList>
    </citation>
    <scope>IDENTIFICATION</scope>
    <source>
        <strain evidence="3">cv. Jemalong A17</strain>
    </source>
</reference>